<evidence type="ECO:0000313" key="6">
    <source>
        <dbReference type="EMBL" id="NYS97132.1"/>
    </source>
</evidence>
<dbReference type="NCBIfam" id="TIGR01168">
    <property type="entry name" value="YSIRK_signal"/>
    <property type="match status" value="1"/>
</dbReference>
<dbReference type="PROSITE" id="PS50911">
    <property type="entry name" value="CHAP"/>
    <property type="match status" value="1"/>
</dbReference>
<dbReference type="SMART" id="SM00287">
    <property type="entry name" value="SH3b"/>
    <property type="match status" value="3"/>
</dbReference>
<keyword evidence="3" id="KW-0732">Signal</keyword>
<dbReference type="InterPro" id="IPR003646">
    <property type="entry name" value="SH3-like_bac-type"/>
</dbReference>
<dbReference type="Gene3D" id="2.30.30.40">
    <property type="entry name" value="SH3 Domains"/>
    <property type="match status" value="3"/>
</dbReference>
<organism evidence="6 8">
    <name type="scientific">Streptococcus danieliae</name>
    <dbReference type="NCBI Taxonomy" id="747656"/>
    <lineage>
        <taxon>Bacteria</taxon>
        <taxon>Bacillati</taxon>
        <taxon>Bacillota</taxon>
        <taxon>Bacilli</taxon>
        <taxon>Lactobacillales</taxon>
        <taxon>Streptococcaceae</taxon>
        <taxon>Streptococcus</taxon>
    </lineage>
</organism>
<dbReference type="GO" id="GO:0008745">
    <property type="term" value="F:N-acetylmuramoyl-L-alanine amidase activity"/>
    <property type="evidence" value="ECO:0007669"/>
    <property type="project" value="UniProtKB-EC"/>
</dbReference>
<sequence>MEKMSVQNRVQRFSFRKCSFGLASVLLGFWLVSGTSSVYGDEMKASDSTTVGVVTTETLVEPPMTSEIILDQSASIVVENVEVPSVSTELVEVKEVPVETVNVSKVDSIDLATSVEVELKSVAVNTVQEMKDGNIAPSPEADSVEKLAPVKATEDIKVSEPSEAVAKVKNVLEDKSESSILDSIPKVGDDEAPQVKLVGDDEKPLDKARIRRSRFRVAGVERGTYIGDNYPWKHGNTYTDLDRWGYPVRQCTSFVAFRLAETNGFSNVGYLGNGADWGINAASRGGYVDKVPAVGSVAWFGRGVFEASDIYGHVAWVAAVEGNNVIIEEYNFNWSQNYHRRSIPISSVSGFIHFKDLGGRVATPTVQKNAGELAPSGTYHFTTKSFIKSEPRVTATDVAYYDVGMSVNYDRTLEADGHHWISYISSKGGRYYISVGKASSKTATVVTPVSNNSVVTVSSSLPASGTYQVKEKSFIKAEPKLSAADLAYYDAGSSVNYDKVLEADGYRWISYLSFQGNRRYIAIQALEASNPSAANQSNVVASSKVSLPASGSYTFTQKSFIKNEPRLSAENIAYYDIGMSVNYDKIVSGDGRDWLSYISGSGVRRYIALP</sequence>
<protein>
    <recommendedName>
        <fullName evidence="2">N-acetylmuramoyl-L-alanine amidase</fullName>
        <ecNumber evidence="2">3.5.1.28</ecNumber>
    </recommendedName>
</protein>
<comment type="caution">
    <text evidence="6">The sequence shown here is derived from an EMBL/GenBank/DDBJ whole genome shotgun (WGS) entry which is preliminary data.</text>
</comment>
<dbReference type="Pfam" id="PF04650">
    <property type="entry name" value="YSIRK_signal"/>
    <property type="match status" value="1"/>
</dbReference>
<dbReference type="Proteomes" id="UP000461595">
    <property type="component" value="Unassembled WGS sequence"/>
</dbReference>
<reference evidence="5 7" key="1">
    <citation type="submission" date="2019-12" db="EMBL/GenBank/DDBJ databases">
        <title>Microbes associate with the intestines of laboratory mice.</title>
        <authorList>
            <person name="Navarre W."/>
            <person name="Wong E."/>
        </authorList>
    </citation>
    <scope>NUCLEOTIDE SEQUENCE [LARGE SCALE GENOMIC DNA]</scope>
    <source>
        <strain evidence="5 7">NM51_B2-22</strain>
    </source>
</reference>
<dbReference type="Gene3D" id="3.90.1720.10">
    <property type="entry name" value="endopeptidase domain like (from Nostoc punctiforme)"/>
    <property type="match status" value="1"/>
</dbReference>
<name>A0A7Z0M7B2_9STRE</name>
<evidence type="ECO:0000313" key="7">
    <source>
        <dbReference type="Proteomes" id="UP000461595"/>
    </source>
</evidence>
<dbReference type="InterPro" id="IPR007921">
    <property type="entry name" value="CHAP_dom"/>
</dbReference>
<dbReference type="EMBL" id="WSRS01000018">
    <property type="protein sequence ID" value="MVX58651.1"/>
    <property type="molecule type" value="Genomic_DNA"/>
</dbReference>
<gene>
    <name evidence="5" type="ORF">E5983_03170</name>
    <name evidence="6" type="ORF">HZY94_08090</name>
</gene>
<reference evidence="6 8" key="2">
    <citation type="submission" date="2020-07" db="EMBL/GenBank/DDBJ databases">
        <title>MOT database genomes.</title>
        <authorList>
            <person name="Joseph S."/>
            <person name="Aduse-Opoku J."/>
            <person name="Hashim A."/>
            <person name="Wade W."/>
            <person name="Curtis M."/>
        </authorList>
    </citation>
    <scope>NUCLEOTIDE SEQUENCE [LARGE SCALE GENOMIC DNA]</scope>
    <source>
        <strain evidence="6 8">STR</strain>
    </source>
</reference>
<feature type="domain" description="Peptidase C51" evidence="4">
    <location>
        <begin position="226"/>
        <end position="353"/>
    </location>
</feature>
<evidence type="ECO:0000256" key="3">
    <source>
        <dbReference type="ARBA" id="ARBA00022729"/>
    </source>
</evidence>
<dbReference type="Pfam" id="PF08460">
    <property type="entry name" value="SH3_5"/>
    <property type="match status" value="3"/>
</dbReference>
<proteinExistence type="predicted"/>
<accession>A0A7Z0M7B2</accession>
<dbReference type="AlphaFoldDB" id="A0A7Z0M7B2"/>
<dbReference type="EMBL" id="JACBXX010000164">
    <property type="protein sequence ID" value="NYS97132.1"/>
    <property type="molecule type" value="Genomic_DNA"/>
</dbReference>
<comment type="catalytic activity">
    <reaction evidence="1">
        <text>Hydrolyzes the link between N-acetylmuramoyl residues and L-amino acid residues in certain cell-wall glycopeptides.</text>
        <dbReference type="EC" id="3.5.1.28"/>
    </reaction>
</comment>
<dbReference type="EC" id="3.5.1.28" evidence="2"/>
<evidence type="ECO:0000256" key="2">
    <source>
        <dbReference type="ARBA" id="ARBA00011901"/>
    </source>
</evidence>
<evidence type="ECO:0000313" key="8">
    <source>
        <dbReference type="Proteomes" id="UP000589521"/>
    </source>
</evidence>
<dbReference type="SUPFAM" id="SSF54001">
    <property type="entry name" value="Cysteine proteinases"/>
    <property type="match status" value="1"/>
</dbReference>
<dbReference type="OrthoDB" id="2144002at2"/>
<dbReference type="InterPro" id="IPR005877">
    <property type="entry name" value="YSIRK_signal_dom"/>
</dbReference>
<evidence type="ECO:0000313" key="5">
    <source>
        <dbReference type="EMBL" id="MVX58651.1"/>
    </source>
</evidence>
<evidence type="ECO:0000259" key="4">
    <source>
        <dbReference type="PROSITE" id="PS50911"/>
    </source>
</evidence>
<dbReference type="InterPro" id="IPR038765">
    <property type="entry name" value="Papain-like_cys_pep_sf"/>
</dbReference>
<dbReference type="Pfam" id="PF05257">
    <property type="entry name" value="CHAP"/>
    <property type="match status" value="1"/>
</dbReference>
<dbReference type="RefSeq" id="WP_160332466.1">
    <property type="nucleotide sequence ID" value="NZ_JACBXX010000164.1"/>
</dbReference>
<evidence type="ECO:0000256" key="1">
    <source>
        <dbReference type="ARBA" id="ARBA00001561"/>
    </source>
</evidence>
<dbReference type="Proteomes" id="UP000589521">
    <property type="component" value="Unassembled WGS sequence"/>
</dbReference>